<gene>
    <name evidence="1" type="ORF">CEUR00632_LOCUS5291</name>
</gene>
<organism evidence="1">
    <name type="scientific">Chlamydomonas euryale</name>
    <dbReference type="NCBI Taxonomy" id="1486919"/>
    <lineage>
        <taxon>Eukaryota</taxon>
        <taxon>Viridiplantae</taxon>
        <taxon>Chlorophyta</taxon>
        <taxon>core chlorophytes</taxon>
        <taxon>Chlorophyceae</taxon>
        <taxon>CS clade</taxon>
        <taxon>Chlamydomonadales</taxon>
        <taxon>Chlamydomonadaceae</taxon>
        <taxon>Chlamydomonas</taxon>
    </lineage>
</organism>
<accession>A0A7R9V745</accession>
<evidence type="ECO:0000313" key="1">
    <source>
        <dbReference type="EMBL" id="CAD8285253.1"/>
    </source>
</evidence>
<dbReference type="EMBL" id="HBEC01011548">
    <property type="protein sequence ID" value="CAD8285253.1"/>
    <property type="molecule type" value="Transcribed_RNA"/>
</dbReference>
<name>A0A7R9V745_9CHLO</name>
<proteinExistence type="predicted"/>
<dbReference type="AlphaFoldDB" id="A0A7R9V745"/>
<reference evidence="1" key="1">
    <citation type="submission" date="2021-01" db="EMBL/GenBank/DDBJ databases">
        <authorList>
            <person name="Corre E."/>
            <person name="Pelletier E."/>
            <person name="Niang G."/>
            <person name="Scheremetjew M."/>
            <person name="Finn R."/>
            <person name="Kale V."/>
            <person name="Holt S."/>
            <person name="Cochrane G."/>
            <person name="Meng A."/>
            <person name="Brown T."/>
            <person name="Cohen L."/>
        </authorList>
    </citation>
    <scope>NUCLEOTIDE SEQUENCE</scope>
    <source>
        <strain evidence="1">CCMP219</strain>
    </source>
</reference>
<protein>
    <submittedName>
        <fullName evidence="1">Uncharacterized protein</fullName>
    </submittedName>
</protein>
<sequence>MNTRHVCYACHEQQKECCHAVMLSTGTRAVMHSKRVSPCFHALHWPMCSMHRCRALFTPMLPGQQPGVRQANLTALYVEEASCPCMYKTHADVSESILQR</sequence>